<keyword evidence="1" id="KW-0175">Coiled coil</keyword>
<protein>
    <submittedName>
        <fullName evidence="3">Uncharacterized protein</fullName>
    </submittedName>
</protein>
<accession>A0A2N9GRU1</accession>
<feature type="coiled-coil region" evidence="1">
    <location>
        <begin position="312"/>
        <end position="367"/>
    </location>
</feature>
<sequence>MGRKKNEEDGGKLSRYVNTPEAMAVFCRLYEIPNNVGLRRLGLELSTYDIVRTYILHRNSKTESYSLRPRDINFTLVNDLPNTNHGFDDDYLVVSGEWFLPGRRLQKKEARKNLIKINSLRQVWESELCTDDYAQPRFAPKLLRYTARTHSYLACRLVPDLEATQANPENKALPPIDIRDVLDTKAPDMSGINLRNLLPTRREEGTSGNAQGEGSVPLWAPRMEYRGEDAVTKADCILPVNKTRSGSVASALSQVVCLLLDMDEWKKATDDGLINNLRRGLLMGVQASWELEERFQTNKDHLAHANVLALKYQDAKKMAAEAKKLADAADAKRVEAEESLNAVLDSLTKAEDKVRALESEFDQVKKAAYEAGSNDAQAEMGDQLPGVCNEFYLDGWKKAMSILSFGQTTLPPLPPSVPYPGAWPPPPPEVVLATLLEVPVTPIPEISVDVVNLEDEVNSAEAAAPDDAAQAPGVPDGGSVVPDVVGPSV</sequence>
<evidence type="ECO:0000313" key="3">
    <source>
        <dbReference type="EMBL" id="SPD02051.1"/>
    </source>
</evidence>
<proteinExistence type="predicted"/>
<gene>
    <name evidence="3" type="ORF">FSB_LOCUS29933</name>
</gene>
<evidence type="ECO:0000256" key="1">
    <source>
        <dbReference type="SAM" id="Coils"/>
    </source>
</evidence>
<feature type="region of interest" description="Disordered" evidence="2">
    <location>
        <begin position="461"/>
        <end position="489"/>
    </location>
</feature>
<evidence type="ECO:0000256" key="2">
    <source>
        <dbReference type="SAM" id="MobiDB-lite"/>
    </source>
</evidence>
<dbReference type="AlphaFoldDB" id="A0A2N9GRU1"/>
<reference evidence="3" key="1">
    <citation type="submission" date="2018-02" db="EMBL/GenBank/DDBJ databases">
        <authorList>
            <person name="Cohen D.B."/>
            <person name="Kent A.D."/>
        </authorList>
    </citation>
    <scope>NUCLEOTIDE SEQUENCE</scope>
</reference>
<dbReference type="EMBL" id="OIVN01002258">
    <property type="protein sequence ID" value="SPD02051.1"/>
    <property type="molecule type" value="Genomic_DNA"/>
</dbReference>
<name>A0A2N9GRU1_FAGSY</name>
<organism evidence="3">
    <name type="scientific">Fagus sylvatica</name>
    <name type="common">Beechnut</name>
    <dbReference type="NCBI Taxonomy" id="28930"/>
    <lineage>
        <taxon>Eukaryota</taxon>
        <taxon>Viridiplantae</taxon>
        <taxon>Streptophyta</taxon>
        <taxon>Embryophyta</taxon>
        <taxon>Tracheophyta</taxon>
        <taxon>Spermatophyta</taxon>
        <taxon>Magnoliopsida</taxon>
        <taxon>eudicotyledons</taxon>
        <taxon>Gunneridae</taxon>
        <taxon>Pentapetalae</taxon>
        <taxon>rosids</taxon>
        <taxon>fabids</taxon>
        <taxon>Fagales</taxon>
        <taxon>Fagaceae</taxon>
        <taxon>Fagus</taxon>
    </lineage>
</organism>